<dbReference type="Proteomes" id="UP001054945">
    <property type="component" value="Unassembled WGS sequence"/>
</dbReference>
<organism evidence="1 2">
    <name type="scientific">Caerostris extrusa</name>
    <name type="common">Bark spider</name>
    <name type="synonym">Caerostris bankana</name>
    <dbReference type="NCBI Taxonomy" id="172846"/>
    <lineage>
        <taxon>Eukaryota</taxon>
        <taxon>Metazoa</taxon>
        <taxon>Ecdysozoa</taxon>
        <taxon>Arthropoda</taxon>
        <taxon>Chelicerata</taxon>
        <taxon>Arachnida</taxon>
        <taxon>Araneae</taxon>
        <taxon>Araneomorphae</taxon>
        <taxon>Entelegynae</taxon>
        <taxon>Araneoidea</taxon>
        <taxon>Araneidae</taxon>
        <taxon>Caerostris</taxon>
    </lineage>
</organism>
<gene>
    <name evidence="1" type="ORF">CEXT_350161</name>
</gene>
<comment type="caution">
    <text evidence="1">The sequence shown here is derived from an EMBL/GenBank/DDBJ whole genome shotgun (WGS) entry which is preliminary data.</text>
</comment>
<sequence>MIRWFYLRSTKVVDEHGTVKAWVDTQIVHGGQWTTYLRKPENEQDKNVTPIFYGGQVWLNVVYKKNPGIIILIYSLIKPLFAFGDSWSFNLCFRAVNVANLPDFSGVGQVWTCTVRKCSPPPPCISGYDGGGAERSCFLPPRPSFES</sequence>
<dbReference type="EMBL" id="BPLR01017169">
    <property type="protein sequence ID" value="GIY89152.1"/>
    <property type="molecule type" value="Genomic_DNA"/>
</dbReference>
<proteinExistence type="predicted"/>
<reference evidence="1 2" key="1">
    <citation type="submission" date="2021-06" db="EMBL/GenBank/DDBJ databases">
        <title>Caerostris extrusa draft genome.</title>
        <authorList>
            <person name="Kono N."/>
            <person name="Arakawa K."/>
        </authorList>
    </citation>
    <scope>NUCLEOTIDE SEQUENCE [LARGE SCALE GENOMIC DNA]</scope>
</reference>
<evidence type="ECO:0000313" key="1">
    <source>
        <dbReference type="EMBL" id="GIY89152.1"/>
    </source>
</evidence>
<name>A0AAV4X1Y8_CAEEX</name>
<dbReference type="AlphaFoldDB" id="A0AAV4X1Y8"/>
<accession>A0AAV4X1Y8</accession>
<protein>
    <submittedName>
        <fullName evidence="1">Uncharacterized protein</fullName>
    </submittedName>
</protein>
<evidence type="ECO:0000313" key="2">
    <source>
        <dbReference type="Proteomes" id="UP001054945"/>
    </source>
</evidence>
<keyword evidence="2" id="KW-1185">Reference proteome</keyword>